<keyword evidence="2" id="KW-1185">Reference proteome</keyword>
<evidence type="ECO:0000313" key="2">
    <source>
        <dbReference type="Proteomes" id="UP001311730"/>
    </source>
</evidence>
<organism evidence="1 2">
    <name type="scientific">Capnocytophaga gingivalis</name>
    <dbReference type="NCBI Taxonomy" id="1017"/>
    <lineage>
        <taxon>Bacteria</taxon>
        <taxon>Pseudomonadati</taxon>
        <taxon>Bacteroidota</taxon>
        <taxon>Flavobacteriia</taxon>
        <taxon>Flavobacteriales</taxon>
        <taxon>Flavobacteriaceae</taxon>
        <taxon>Capnocytophaga</taxon>
    </lineage>
</organism>
<evidence type="ECO:0000313" key="1">
    <source>
        <dbReference type="EMBL" id="MEB3074921.1"/>
    </source>
</evidence>
<accession>A0ABU5Z7I5</accession>
<comment type="caution">
    <text evidence="1">The sequence shown here is derived from an EMBL/GenBank/DDBJ whole genome shotgun (WGS) entry which is preliminary data.</text>
</comment>
<reference evidence="1 2" key="1">
    <citation type="submission" date="2023-12" db="EMBL/GenBank/DDBJ databases">
        <title>Genomic sequences of Capnocytophaga and Parvimonas strains.</title>
        <authorList>
            <person name="Watt R.M."/>
            <person name="Wang M."/>
            <person name="Yang T."/>
            <person name="Tong W.M."/>
        </authorList>
    </citation>
    <scope>NUCLEOTIDE SEQUENCE [LARGE SCALE GENOMIC DNA]</scope>
    <source>
        <strain evidence="1 2">CCUG 13096</strain>
    </source>
</reference>
<sequence>MGNQRKIELYYFVFDDENQQKNLLIQTIKIPGCNCNLIFINPKDYINEQTGSFDKETFKSKVIEESQGKEIRLIATDWHIFSEEDNSNKIYGWDIINLVIEAKDKLKDKRFLIYSGNIQDVSKFIANEIKKNSDNIEMLPILVEKLLNLRIKICSRNSQFEEILSALKDANTISSIVLNTIQSFGEHKMHNMGNDYDGNKIVDILKSEEADIFGLKFIREIIELAIAKYSDLQIDDK</sequence>
<gene>
    <name evidence="1" type="ORF">VJJ08_06365</name>
</gene>
<name>A0ABU5Z7I5_9FLAO</name>
<proteinExistence type="predicted"/>
<protein>
    <submittedName>
        <fullName evidence="1">Uncharacterized protein</fullName>
    </submittedName>
</protein>
<dbReference type="EMBL" id="JAYKBW010000006">
    <property type="protein sequence ID" value="MEB3074921.1"/>
    <property type="molecule type" value="Genomic_DNA"/>
</dbReference>
<dbReference type="Proteomes" id="UP001311730">
    <property type="component" value="Unassembled WGS sequence"/>
</dbReference>
<dbReference type="RefSeq" id="WP_314556862.1">
    <property type="nucleotide sequence ID" value="NZ_JAYKBW010000006.1"/>
</dbReference>